<protein>
    <recommendedName>
        <fullName evidence="3">Nucleoid-associated protein</fullName>
    </recommendedName>
</protein>
<dbReference type="Proteomes" id="UP000184526">
    <property type="component" value="Unassembled WGS sequence"/>
</dbReference>
<evidence type="ECO:0008006" key="3">
    <source>
        <dbReference type="Google" id="ProtNLM"/>
    </source>
</evidence>
<sequence>MEYIKELNIIEGVIHVLDNSSDEPLLNQFALELNEEIYAFLLKHIQKCLNDEELRYAVFTEGRNIVKEVVYEYLSGHSNLLDASKELARQMFMIMKSKGSIPSCDLVTVSISTEYGPMLAIFKMDYVKNYIHNIEFVDNKLGINIIPQLTGLPSSGQKIQKCAIIKTFKPENDFDLMVLDKQKKSKENEEYGANYFIDNYLGCEIISNERDMTKGFLQATEQWTRNNLADNADKAEKIRRIAKQKLQEEDNIDIKDFAQEVFGENEEVTKDFLEFTEISGVTEKVDIDKEWVDKKLKRVRLKIDGDIDLYLSNEAYHDFERFEIKRNGDGSINIILKHIRNYIEK</sequence>
<dbReference type="GO" id="GO:0009295">
    <property type="term" value="C:nucleoid"/>
    <property type="evidence" value="ECO:0007669"/>
    <property type="project" value="InterPro"/>
</dbReference>
<organism evidence="1 2">
    <name type="scientific">Clostridium collagenovorans DSM 3089</name>
    <dbReference type="NCBI Taxonomy" id="1121306"/>
    <lineage>
        <taxon>Bacteria</taxon>
        <taxon>Bacillati</taxon>
        <taxon>Bacillota</taxon>
        <taxon>Clostridia</taxon>
        <taxon>Eubacteriales</taxon>
        <taxon>Clostridiaceae</taxon>
        <taxon>Clostridium</taxon>
    </lineage>
</organism>
<evidence type="ECO:0000313" key="2">
    <source>
        <dbReference type="Proteomes" id="UP000184526"/>
    </source>
</evidence>
<gene>
    <name evidence="1" type="ORF">SAMN02745196_02518</name>
</gene>
<dbReference type="Pfam" id="PF04245">
    <property type="entry name" value="NA37"/>
    <property type="match status" value="1"/>
</dbReference>
<proteinExistence type="predicted"/>
<dbReference type="OrthoDB" id="3171075at2"/>
<dbReference type="RefSeq" id="WP_072832368.1">
    <property type="nucleotide sequence ID" value="NZ_FQXP01000010.1"/>
</dbReference>
<dbReference type="AlphaFoldDB" id="A0A1M5XXT0"/>
<accession>A0A1M5XXT0</accession>
<dbReference type="STRING" id="1121306.SAMN02745196_02518"/>
<dbReference type="EMBL" id="FQXP01000010">
    <property type="protein sequence ID" value="SHI04641.1"/>
    <property type="molecule type" value="Genomic_DNA"/>
</dbReference>
<dbReference type="InterPro" id="IPR007358">
    <property type="entry name" value="Nucleoid_associated_NdpA"/>
</dbReference>
<name>A0A1M5XXT0_9CLOT</name>
<evidence type="ECO:0000313" key="1">
    <source>
        <dbReference type="EMBL" id="SHI04641.1"/>
    </source>
</evidence>
<keyword evidence="2" id="KW-1185">Reference proteome</keyword>
<reference evidence="1 2" key="1">
    <citation type="submission" date="2016-11" db="EMBL/GenBank/DDBJ databases">
        <authorList>
            <person name="Jaros S."/>
            <person name="Januszkiewicz K."/>
            <person name="Wedrychowicz H."/>
        </authorList>
    </citation>
    <scope>NUCLEOTIDE SEQUENCE [LARGE SCALE GENOMIC DNA]</scope>
    <source>
        <strain evidence="1 2">DSM 3089</strain>
    </source>
</reference>